<organism evidence="8 9">
    <name type="scientific">Muraenolepis orangiensis</name>
    <name type="common">Patagonian moray cod</name>
    <dbReference type="NCBI Taxonomy" id="630683"/>
    <lineage>
        <taxon>Eukaryota</taxon>
        <taxon>Metazoa</taxon>
        <taxon>Chordata</taxon>
        <taxon>Craniata</taxon>
        <taxon>Vertebrata</taxon>
        <taxon>Euteleostomi</taxon>
        <taxon>Actinopterygii</taxon>
        <taxon>Neopterygii</taxon>
        <taxon>Teleostei</taxon>
        <taxon>Neoteleostei</taxon>
        <taxon>Acanthomorphata</taxon>
        <taxon>Zeiogadaria</taxon>
        <taxon>Gadariae</taxon>
        <taxon>Gadiformes</taxon>
        <taxon>Muraenolepidoidei</taxon>
        <taxon>Muraenolepididae</taxon>
        <taxon>Muraenolepis</taxon>
    </lineage>
</organism>
<sequence length="335" mass="36352">MTSQTGYSCNMLFQSMNDDLNASMATADELSREFSSLLHEVTPTPPQHTHTQEVTTSPLQPGYEISSPSIQRDMPLSVVPSGSPTPSYSGSFSGSTSTSRISSPMDRKSSLPSSPRRKDTLLPSGGSQRSHSPLSSPQLRSVSPSPLPRYSASYNSSNYGQQNSPNQSPHLQRRHSPSRYDRSPHDTGPRASYTDRSSSPSQFGVPMASTLPRQPNVPVASPLPRQLNGPLSSTLPRNFGGLKQTEEAVQRQKNSGRWNETDLDAWFNKKPHHTYDRLPGGILWMTDPSQPNDEGITALHNAICGGHYNVVDFLVRIGANVSAPDSHGWCGGGNG</sequence>
<evidence type="ECO:0000256" key="5">
    <source>
        <dbReference type="ARBA" id="ARBA00023242"/>
    </source>
</evidence>
<comment type="subcellular location">
    <subcellularLocation>
        <location evidence="1">Nucleus</location>
    </subcellularLocation>
</comment>
<dbReference type="PROSITE" id="PS50088">
    <property type="entry name" value="ANK_REPEAT"/>
    <property type="match status" value="1"/>
</dbReference>
<reference evidence="8" key="1">
    <citation type="submission" date="2022-07" db="EMBL/GenBank/DDBJ databases">
        <title>Chromosome-level genome of Muraenolepis orangiensis.</title>
        <authorList>
            <person name="Kim J."/>
        </authorList>
    </citation>
    <scope>NUCLEOTIDE SEQUENCE</scope>
    <source>
        <strain evidence="8">KU_S4_2022</strain>
        <tissue evidence="8">Muscle</tissue>
    </source>
</reference>
<dbReference type="SUPFAM" id="SSF48403">
    <property type="entry name" value="Ankyrin repeat"/>
    <property type="match status" value="1"/>
</dbReference>
<evidence type="ECO:0000256" key="3">
    <source>
        <dbReference type="ARBA" id="ARBA00022737"/>
    </source>
</evidence>
<dbReference type="GO" id="GO:0005634">
    <property type="term" value="C:nucleus"/>
    <property type="evidence" value="ECO:0007669"/>
    <property type="project" value="UniProtKB-SubCell"/>
</dbReference>
<feature type="compositionally biased region" description="Low complexity" evidence="7">
    <location>
        <begin position="40"/>
        <end position="56"/>
    </location>
</feature>
<dbReference type="GO" id="GO:0042981">
    <property type="term" value="P:regulation of apoptotic process"/>
    <property type="evidence" value="ECO:0007669"/>
    <property type="project" value="InterPro"/>
</dbReference>
<keyword evidence="2" id="KW-0053">Apoptosis</keyword>
<evidence type="ECO:0000313" key="8">
    <source>
        <dbReference type="EMBL" id="KAJ3591235.1"/>
    </source>
</evidence>
<keyword evidence="5" id="KW-0539">Nucleus</keyword>
<feature type="non-terminal residue" evidence="8">
    <location>
        <position position="1"/>
    </location>
</feature>
<dbReference type="InterPro" id="IPR047163">
    <property type="entry name" value="ASPP1/2"/>
</dbReference>
<feature type="compositionally biased region" description="Polar residues" evidence="7">
    <location>
        <begin position="125"/>
        <end position="144"/>
    </location>
</feature>
<dbReference type="AlphaFoldDB" id="A0A9Q0IAJ7"/>
<dbReference type="InterPro" id="IPR036770">
    <property type="entry name" value="Ankyrin_rpt-contain_sf"/>
</dbReference>
<feature type="compositionally biased region" description="Low complexity" evidence="7">
    <location>
        <begin position="80"/>
        <end position="114"/>
    </location>
</feature>
<feature type="compositionally biased region" description="Low complexity" evidence="7">
    <location>
        <begin position="148"/>
        <end position="169"/>
    </location>
</feature>
<evidence type="ECO:0000313" key="9">
    <source>
        <dbReference type="Proteomes" id="UP001148018"/>
    </source>
</evidence>
<dbReference type="Gene3D" id="1.25.40.20">
    <property type="entry name" value="Ankyrin repeat-containing domain"/>
    <property type="match status" value="1"/>
</dbReference>
<dbReference type="SMART" id="SM00248">
    <property type="entry name" value="ANK"/>
    <property type="match status" value="1"/>
</dbReference>
<feature type="repeat" description="ANK" evidence="6">
    <location>
        <begin position="294"/>
        <end position="326"/>
    </location>
</feature>
<gene>
    <name evidence="8" type="ORF">NHX12_009181</name>
</gene>
<evidence type="ECO:0000256" key="6">
    <source>
        <dbReference type="PROSITE-ProRule" id="PRU00023"/>
    </source>
</evidence>
<dbReference type="GO" id="GO:0006915">
    <property type="term" value="P:apoptotic process"/>
    <property type="evidence" value="ECO:0007669"/>
    <property type="project" value="UniProtKB-KW"/>
</dbReference>
<dbReference type="InterPro" id="IPR002110">
    <property type="entry name" value="Ankyrin_rpt"/>
</dbReference>
<feature type="region of interest" description="Disordered" evidence="7">
    <location>
        <begin position="40"/>
        <end position="239"/>
    </location>
</feature>
<comment type="caution">
    <text evidence="8">The sequence shown here is derived from an EMBL/GenBank/DDBJ whole genome shotgun (WGS) entry which is preliminary data.</text>
</comment>
<dbReference type="Pfam" id="PF00023">
    <property type="entry name" value="Ank"/>
    <property type="match status" value="1"/>
</dbReference>
<dbReference type="OrthoDB" id="10038642at2759"/>
<dbReference type="Proteomes" id="UP001148018">
    <property type="component" value="Unassembled WGS sequence"/>
</dbReference>
<evidence type="ECO:0000256" key="7">
    <source>
        <dbReference type="SAM" id="MobiDB-lite"/>
    </source>
</evidence>
<proteinExistence type="predicted"/>
<name>A0A9Q0IAJ7_9TELE</name>
<dbReference type="PROSITE" id="PS50297">
    <property type="entry name" value="ANK_REP_REGION"/>
    <property type="match status" value="1"/>
</dbReference>
<dbReference type="GO" id="GO:0002039">
    <property type="term" value="F:p53 binding"/>
    <property type="evidence" value="ECO:0007669"/>
    <property type="project" value="InterPro"/>
</dbReference>
<dbReference type="EMBL" id="JANIIK010000114">
    <property type="protein sequence ID" value="KAJ3591235.1"/>
    <property type="molecule type" value="Genomic_DNA"/>
</dbReference>
<dbReference type="PANTHER" id="PTHR24131">
    <property type="entry name" value="APOPTOSIS-STIMULATING OF P53 PROTEIN"/>
    <property type="match status" value="1"/>
</dbReference>
<evidence type="ECO:0000256" key="2">
    <source>
        <dbReference type="ARBA" id="ARBA00022703"/>
    </source>
</evidence>
<accession>A0A9Q0IAJ7</accession>
<protein>
    <submittedName>
        <fullName evidence="8">Uncharacterized protein</fullName>
    </submittedName>
</protein>
<feature type="compositionally biased region" description="Basic and acidic residues" evidence="7">
    <location>
        <begin position="178"/>
        <end position="188"/>
    </location>
</feature>
<evidence type="ECO:0000256" key="1">
    <source>
        <dbReference type="ARBA" id="ARBA00004123"/>
    </source>
</evidence>
<keyword evidence="4 6" id="KW-0040">ANK repeat</keyword>
<keyword evidence="9" id="KW-1185">Reference proteome</keyword>
<evidence type="ECO:0000256" key="4">
    <source>
        <dbReference type="ARBA" id="ARBA00023043"/>
    </source>
</evidence>
<keyword evidence="3" id="KW-0677">Repeat</keyword>
<dbReference type="PANTHER" id="PTHR24131:SF17">
    <property type="entry name" value="RELA-ASSOCIATED INHIBITOR ISOFORM X1"/>
    <property type="match status" value="1"/>
</dbReference>